<feature type="non-terminal residue" evidence="2">
    <location>
        <position position="1"/>
    </location>
</feature>
<gene>
    <name evidence="2" type="ORF">M413DRAFT_69027</name>
</gene>
<keyword evidence="3" id="KW-1185">Reference proteome</keyword>
<reference evidence="2 3" key="1">
    <citation type="submission" date="2014-04" db="EMBL/GenBank/DDBJ databases">
        <authorList>
            <consortium name="DOE Joint Genome Institute"/>
            <person name="Kuo A."/>
            <person name="Gay G."/>
            <person name="Dore J."/>
            <person name="Kohler A."/>
            <person name="Nagy L.G."/>
            <person name="Floudas D."/>
            <person name="Copeland A."/>
            <person name="Barry K.W."/>
            <person name="Cichocki N."/>
            <person name="Veneault-Fourrey C."/>
            <person name="LaButti K."/>
            <person name="Lindquist E.A."/>
            <person name="Lipzen A."/>
            <person name="Lundell T."/>
            <person name="Morin E."/>
            <person name="Murat C."/>
            <person name="Sun H."/>
            <person name="Tunlid A."/>
            <person name="Henrissat B."/>
            <person name="Grigoriev I.V."/>
            <person name="Hibbett D.S."/>
            <person name="Martin F."/>
            <person name="Nordberg H.P."/>
            <person name="Cantor M.N."/>
            <person name="Hua S.X."/>
        </authorList>
    </citation>
    <scope>NUCLEOTIDE SEQUENCE [LARGE SCALE GENOMIC DNA]</scope>
    <source>
        <strain evidence="3">h7</strain>
    </source>
</reference>
<proteinExistence type="predicted"/>
<dbReference type="Proteomes" id="UP000053424">
    <property type="component" value="Unassembled WGS sequence"/>
</dbReference>
<dbReference type="EMBL" id="KN831775">
    <property type="protein sequence ID" value="KIM43573.1"/>
    <property type="molecule type" value="Genomic_DNA"/>
</dbReference>
<feature type="transmembrane region" description="Helical" evidence="1">
    <location>
        <begin position="115"/>
        <end position="138"/>
    </location>
</feature>
<name>A0A0C2Y156_HEBCY</name>
<reference evidence="3" key="2">
    <citation type="submission" date="2015-01" db="EMBL/GenBank/DDBJ databases">
        <title>Evolutionary Origins and Diversification of the Mycorrhizal Mutualists.</title>
        <authorList>
            <consortium name="DOE Joint Genome Institute"/>
            <consortium name="Mycorrhizal Genomics Consortium"/>
            <person name="Kohler A."/>
            <person name="Kuo A."/>
            <person name="Nagy L.G."/>
            <person name="Floudas D."/>
            <person name="Copeland A."/>
            <person name="Barry K.W."/>
            <person name="Cichocki N."/>
            <person name="Veneault-Fourrey C."/>
            <person name="LaButti K."/>
            <person name="Lindquist E.A."/>
            <person name="Lipzen A."/>
            <person name="Lundell T."/>
            <person name="Morin E."/>
            <person name="Murat C."/>
            <person name="Riley R."/>
            <person name="Ohm R."/>
            <person name="Sun H."/>
            <person name="Tunlid A."/>
            <person name="Henrissat B."/>
            <person name="Grigoriev I.V."/>
            <person name="Hibbett D.S."/>
            <person name="Martin F."/>
        </authorList>
    </citation>
    <scope>NUCLEOTIDE SEQUENCE [LARGE SCALE GENOMIC DNA]</scope>
    <source>
        <strain evidence="3">h7</strain>
    </source>
</reference>
<dbReference type="OrthoDB" id="3254104at2759"/>
<feature type="transmembrane region" description="Helical" evidence="1">
    <location>
        <begin position="80"/>
        <end position="103"/>
    </location>
</feature>
<keyword evidence="1" id="KW-1133">Transmembrane helix</keyword>
<dbReference type="STRING" id="686832.A0A0C2Y156"/>
<sequence>TAATPTRPRLRGEPSQLDTQYVNMLLALDDIPSLHNILAGFFNWILLAGFILFPGTFTSLQNLNVTNGQIEQQLLHAVTHLPLFIVAWVCCRFGAFGLVWLWWRWRKNYLWGLNKIFLPGFMNSLAGLISTIANIFGVQHGELSTTSKSTVVVVTASTGIFAFLTLFYMFWLVRRVKARHDREVGKQRAGKHGEGVVDLSKRRI</sequence>
<feature type="transmembrane region" description="Helical" evidence="1">
    <location>
        <begin position="41"/>
        <end position="60"/>
    </location>
</feature>
<evidence type="ECO:0000256" key="1">
    <source>
        <dbReference type="SAM" id="Phobius"/>
    </source>
</evidence>
<protein>
    <submittedName>
        <fullName evidence="2">Uncharacterized protein</fullName>
    </submittedName>
</protein>
<organism evidence="2 3">
    <name type="scientific">Hebeloma cylindrosporum</name>
    <dbReference type="NCBI Taxonomy" id="76867"/>
    <lineage>
        <taxon>Eukaryota</taxon>
        <taxon>Fungi</taxon>
        <taxon>Dikarya</taxon>
        <taxon>Basidiomycota</taxon>
        <taxon>Agaricomycotina</taxon>
        <taxon>Agaricomycetes</taxon>
        <taxon>Agaricomycetidae</taxon>
        <taxon>Agaricales</taxon>
        <taxon>Agaricineae</taxon>
        <taxon>Hymenogastraceae</taxon>
        <taxon>Hebeloma</taxon>
    </lineage>
</organism>
<dbReference type="AlphaFoldDB" id="A0A0C2Y156"/>
<keyword evidence="1" id="KW-0472">Membrane</keyword>
<dbReference type="HOGENOM" id="CLU_037457_1_0_1"/>
<keyword evidence="1" id="KW-0812">Transmembrane</keyword>
<evidence type="ECO:0000313" key="2">
    <source>
        <dbReference type="EMBL" id="KIM43573.1"/>
    </source>
</evidence>
<feature type="transmembrane region" description="Helical" evidence="1">
    <location>
        <begin position="150"/>
        <end position="173"/>
    </location>
</feature>
<accession>A0A0C2Y156</accession>
<evidence type="ECO:0000313" key="3">
    <source>
        <dbReference type="Proteomes" id="UP000053424"/>
    </source>
</evidence>